<protein>
    <submittedName>
        <fullName evidence="1">Uncharacterized protein</fullName>
    </submittedName>
</protein>
<keyword evidence="2" id="KW-1185">Reference proteome</keyword>
<dbReference type="AlphaFoldDB" id="A0A9W4UDC3"/>
<name>A0A9W4UDC3_9PLEO</name>
<comment type="caution">
    <text evidence="1">The sequence shown here is derived from an EMBL/GenBank/DDBJ whole genome shotgun (WGS) entry which is preliminary data.</text>
</comment>
<accession>A0A9W4UDC3</accession>
<proteinExistence type="predicted"/>
<reference evidence="1" key="1">
    <citation type="submission" date="2023-01" db="EMBL/GenBank/DDBJ databases">
        <authorList>
            <person name="Van Ghelder C."/>
            <person name="Rancurel C."/>
        </authorList>
    </citation>
    <scope>NUCLEOTIDE SEQUENCE</scope>
    <source>
        <strain evidence="1">CNCM I-4278</strain>
    </source>
</reference>
<sequence>MHVSLRHSISCIQCTHAAYKTPLRNHIESGSFYLSIVPCDGSGPYLFLFHSPTIQNTLFSHNANGYKHSKRTFTLALGLTLIGKSTLCSI</sequence>
<dbReference type="Proteomes" id="UP001152607">
    <property type="component" value="Unassembled WGS sequence"/>
</dbReference>
<dbReference type="EMBL" id="CAOQHR010000003">
    <property type="protein sequence ID" value="CAI6332831.1"/>
    <property type="molecule type" value="Genomic_DNA"/>
</dbReference>
<evidence type="ECO:0000313" key="2">
    <source>
        <dbReference type="Proteomes" id="UP001152607"/>
    </source>
</evidence>
<organism evidence="1 2">
    <name type="scientific">Periconia digitata</name>
    <dbReference type="NCBI Taxonomy" id="1303443"/>
    <lineage>
        <taxon>Eukaryota</taxon>
        <taxon>Fungi</taxon>
        <taxon>Dikarya</taxon>
        <taxon>Ascomycota</taxon>
        <taxon>Pezizomycotina</taxon>
        <taxon>Dothideomycetes</taxon>
        <taxon>Pleosporomycetidae</taxon>
        <taxon>Pleosporales</taxon>
        <taxon>Massarineae</taxon>
        <taxon>Periconiaceae</taxon>
        <taxon>Periconia</taxon>
    </lineage>
</organism>
<evidence type="ECO:0000313" key="1">
    <source>
        <dbReference type="EMBL" id="CAI6332831.1"/>
    </source>
</evidence>
<gene>
    <name evidence="1" type="ORF">PDIGIT_LOCUS5863</name>
</gene>